<keyword evidence="5" id="KW-0862">Zinc</keyword>
<evidence type="ECO:0000256" key="8">
    <source>
        <dbReference type="SAM" id="MobiDB-lite"/>
    </source>
</evidence>
<gene>
    <name evidence="10" type="ORF">K505DRAFT_371843</name>
</gene>
<protein>
    <recommendedName>
        <fullName evidence="9">C2H2-type domain-containing protein</fullName>
    </recommendedName>
</protein>
<feature type="region of interest" description="Disordered" evidence="8">
    <location>
        <begin position="449"/>
        <end position="477"/>
    </location>
</feature>
<evidence type="ECO:0000256" key="7">
    <source>
        <dbReference type="PROSITE-ProRule" id="PRU00042"/>
    </source>
</evidence>
<evidence type="ECO:0000256" key="2">
    <source>
        <dbReference type="ARBA" id="ARBA00022723"/>
    </source>
</evidence>
<feature type="domain" description="C2H2-type" evidence="9">
    <location>
        <begin position="96"/>
        <end position="124"/>
    </location>
</feature>
<feature type="domain" description="C2H2-type" evidence="9">
    <location>
        <begin position="67"/>
        <end position="95"/>
    </location>
</feature>
<evidence type="ECO:0000256" key="1">
    <source>
        <dbReference type="ARBA" id="ARBA00004123"/>
    </source>
</evidence>
<keyword evidence="11" id="KW-1185">Reference proteome</keyword>
<dbReference type="AlphaFoldDB" id="A0A6A6XQQ7"/>
<dbReference type="InterPro" id="IPR013087">
    <property type="entry name" value="Znf_C2H2_type"/>
</dbReference>
<dbReference type="SMART" id="SM00355">
    <property type="entry name" value="ZnF_C2H2"/>
    <property type="match status" value="4"/>
</dbReference>
<evidence type="ECO:0000313" key="11">
    <source>
        <dbReference type="Proteomes" id="UP000799757"/>
    </source>
</evidence>
<dbReference type="OrthoDB" id="8117402at2759"/>
<evidence type="ECO:0000256" key="5">
    <source>
        <dbReference type="ARBA" id="ARBA00022833"/>
    </source>
</evidence>
<evidence type="ECO:0000256" key="6">
    <source>
        <dbReference type="ARBA" id="ARBA00023242"/>
    </source>
</evidence>
<evidence type="ECO:0000256" key="3">
    <source>
        <dbReference type="ARBA" id="ARBA00022737"/>
    </source>
</evidence>
<keyword evidence="3" id="KW-0677">Repeat</keyword>
<feature type="region of interest" description="Disordered" evidence="8">
    <location>
        <begin position="238"/>
        <end position="269"/>
    </location>
</feature>
<name>A0A6A6XQQ7_9PLEO</name>
<evidence type="ECO:0000259" key="9">
    <source>
        <dbReference type="PROSITE" id="PS50157"/>
    </source>
</evidence>
<dbReference type="PROSITE" id="PS00028">
    <property type="entry name" value="ZINC_FINGER_C2H2_1"/>
    <property type="match status" value="3"/>
</dbReference>
<keyword evidence="6" id="KW-0539">Nucleus</keyword>
<feature type="domain" description="C2H2-type" evidence="9">
    <location>
        <begin position="328"/>
        <end position="357"/>
    </location>
</feature>
<dbReference type="PROSITE" id="PS50157">
    <property type="entry name" value="ZINC_FINGER_C2H2_2"/>
    <property type="match status" value="3"/>
</dbReference>
<organism evidence="10 11">
    <name type="scientific">Melanomma pulvis-pyrius CBS 109.77</name>
    <dbReference type="NCBI Taxonomy" id="1314802"/>
    <lineage>
        <taxon>Eukaryota</taxon>
        <taxon>Fungi</taxon>
        <taxon>Dikarya</taxon>
        <taxon>Ascomycota</taxon>
        <taxon>Pezizomycotina</taxon>
        <taxon>Dothideomycetes</taxon>
        <taxon>Pleosporomycetidae</taxon>
        <taxon>Pleosporales</taxon>
        <taxon>Melanommataceae</taxon>
        <taxon>Melanomma</taxon>
    </lineage>
</organism>
<sequence>MPPSLDPVKPVKCTYKDCSASFDTLKAMKSHKKHSDEHDYCYKCDEDFDSYDDLAQHKAFRPDNHGKACRVCGEEYKSTSGLRRHIELNHKIDQKLVCIGCNSEFYRASLLTEHLEFNHCPKIPAIEFQGHIVHKYLISELLKGGSALNRFQQKISRYDAAIDDDENEGGVELNFVDPEEDADVVREVNFKAIEPEIPQESLNLPQHPGPYPPLPSTRKVSVASEISSNLGRMSISGASDAIVPSTPGRKTETPSVTHPNKPWGSGRTSSVLFPGAKSTQTPSEFSIKCHDDEMALTYGINIMNTRFWDPYSVDWNPERFLDTVTQKYSCPFTCEQTFDIPNDLNRHILENHRITRMKCPSCLKYFKSCTALMCHCESRGSKCQINKADDYSLFLDKLTGGFLAVEEKTRPDFLHNPTVKVSNPDTGRIEPYKPPVASYLQYSVTKPADWKEPPQTVSVGGTPDDQVETVQKPKPLW</sequence>
<evidence type="ECO:0000313" key="10">
    <source>
        <dbReference type="EMBL" id="KAF2798285.1"/>
    </source>
</evidence>
<keyword evidence="4 7" id="KW-0863">Zinc-finger</keyword>
<reference evidence="10" key="1">
    <citation type="journal article" date="2020" name="Stud. Mycol.">
        <title>101 Dothideomycetes genomes: a test case for predicting lifestyles and emergence of pathogens.</title>
        <authorList>
            <person name="Haridas S."/>
            <person name="Albert R."/>
            <person name="Binder M."/>
            <person name="Bloem J."/>
            <person name="Labutti K."/>
            <person name="Salamov A."/>
            <person name="Andreopoulos B."/>
            <person name="Baker S."/>
            <person name="Barry K."/>
            <person name="Bills G."/>
            <person name="Bluhm B."/>
            <person name="Cannon C."/>
            <person name="Castanera R."/>
            <person name="Culley D."/>
            <person name="Daum C."/>
            <person name="Ezra D."/>
            <person name="Gonzalez J."/>
            <person name="Henrissat B."/>
            <person name="Kuo A."/>
            <person name="Liang C."/>
            <person name="Lipzen A."/>
            <person name="Lutzoni F."/>
            <person name="Magnuson J."/>
            <person name="Mondo S."/>
            <person name="Nolan M."/>
            <person name="Ohm R."/>
            <person name="Pangilinan J."/>
            <person name="Park H.-J."/>
            <person name="Ramirez L."/>
            <person name="Alfaro M."/>
            <person name="Sun H."/>
            <person name="Tritt A."/>
            <person name="Yoshinaga Y."/>
            <person name="Zwiers L.-H."/>
            <person name="Turgeon B."/>
            <person name="Goodwin S."/>
            <person name="Spatafora J."/>
            <person name="Crous P."/>
            <person name="Grigoriev I."/>
        </authorList>
    </citation>
    <scope>NUCLEOTIDE SEQUENCE</scope>
    <source>
        <strain evidence="10">CBS 109.77</strain>
    </source>
</reference>
<dbReference type="EMBL" id="MU001787">
    <property type="protein sequence ID" value="KAF2798285.1"/>
    <property type="molecule type" value="Genomic_DNA"/>
</dbReference>
<dbReference type="GO" id="GO:0005634">
    <property type="term" value="C:nucleus"/>
    <property type="evidence" value="ECO:0007669"/>
    <property type="project" value="UniProtKB-SubCell"/>
</dbReference>
<dbReference type="PANTHER" id="PTHR24406">
    <property type="entry name" value="TRANSCRIPTIONAL REPRESSOR CTCFL-RELATED"/>
    <property type="match status" value="1"/>
</dbReference>
<evidence type="ECO:0000256" key="4">
    <source>
        <dbReference type="ARBA" id="ARBA00022771"/>
    </source>
</evidence>
<dbReference type="InterPro" id="IPR050888">
    <property type="entry name" value="ZnF_C2H2-type_TF"/>
</dbReference>
<comment type="subcellular location">
    <subcellularLocation>
        <location evidence="1">Nucleus</location>
    </subcellularLocation>
</comment>
<dbReference type="Proteomes" id="UP000799757">
    <property type="component" value="Unassembled WGS sequence"/>
</dbReference>
<keyword evidence="2" id="KW-0479">Metal-binding</keyword>
<dbReference type="GO" id="GO:0008270">
    <property type="term" value="F:zinc ion binding"/>
    <property type="evidence" value="ECO:0007669"/>
    <property type="project" value="UniProtKB-KW"/>
</dbReference>
<dbReference type="Gene3D" id="3.30.160.60">
    <property type="entry name" value="Classic Zinc Finger"/>
    <property type="match status" value="1"/>
</dbReference>
<accession>A0A6A6XQQ7</accession>
<proteinExistence type="predicted"/>